<feature type="compositionally biased region" description="Basic and acidic residues" evidence="1">
    <location>
        <begin position="1"/>
        <end position="12"/>
    </location>
</feature>
<comment type="caution">
    <text evidence="3">The sequence shown here is derived from an EMBL/GenBank/DDBJ whole genome shotgun (WGS) entry which is preliminary data.</text>
</comment>
<protein>
    <recommendedName>
        <fullName evidence="5">HAF repeat-containing protein</fullName>
    </recommendedName>
</protein>
<keyword evidence="2" id="KW-0472">Membrane</keyword>
<keyword evidence="4" id="KW-1185">Reference proteome</keyword>
<feature type="compositionally biased region" description="Low complexity" evidence="1">
    <location>
        <begin position="69"/>
        <end position="85"/>
    </location>
</feature>
<evidence type="ECO:0000313" key="4">
    <source>
        <dbReference type="Proteomes" id="UP000649753"/>
    </source>
</evidence>
<gene>
    <name evidence="3" type="ORF">H4W31_003978</name>
</gene>
<evidence type="ECO:0008006" key="5">
    <source>
        <dbReference type="Google" id="ProtNLM"/>
    </source>
</evidence>
<name>A0A927QXQ9_9ACTN</name>
<evidence type="ECO:0000313" key="3">
    <source>
        <dbReference type="EMBL" id="MBE1488340.1"/>
    </source>
</evidence>
<feature type="region of interest" description="Disordered" evidence="1">
    <location>
        <begin position="1"/>
        <end position="21"/>
    </location>
</feature>
<evidence type="ECO:0000256" key="2">
    <source>
        <dbReference type="SAM" id="Phobius"/>
    </source>
</evidence>
<dbReference type="EMBL" id="JADBEB010000001">
    <property type="protein sequence ID" value="MBE1488340.1"/>
    <property type="molecule type" value="Genomic_DNA"/>
</dbReference>
<feature type="transmembrane region" description="Helical" evidence="2">
    <location>
        <begin position="41"/>
        <end position="62"/>
    </location>
</feature>
<dbReference type="RefSeq" id="WP_192768023.1">
    <property type="nucleotide sequence ID" value="NZ_JADBEB010000001.1"/>
</dbReference>
<feature type="region of interest" description="Disordered" evidence="1">
    <location>
        <begin position="66"/>
        <end position="106"/>
    </location>
</feature>
<sequence>MTSELDLLRSLDDEPPSPSTVDIQRAIAGGRRRRALRSAGYAGVATVTALAVAGVSFAAGVFEDAPSHTAATGTPRTATATANAAPKPEYTIPGTPGWSAPAATPPSSCRLERLPVPDDAPKALVSGADPGGRYLVGRSYPKGGGYQAVIWHNGRGEKVMLPGDLEESLRDVNSTGTAVGWSYLGGGDTDARQVPYVYHDGKVAQLKGVSQGSANAINDAGAIVGDDTAQAALVWPSATAQPIRLPVPTGTTQATAIDIDTDGTTVGTVDNARPYVWFPDGTHRELAMPSLDGGPATVARVFSIRNGWATGVASNGLGPMGGNPAVDPTRSAGREKEVRRGAVRWNVRTGEVRVFAELGIGAGVPNAQGWQVGTDRQGRAVLLADGATVLLPGLTKRGGLSDLPNTLSDDGRTVGGQSDDATGTIQAVVWHCR</sequence>
<keyword evidence="2" id="KW-0812">Transmembrane</keyword>
<organism evidence="3 4">
    <name type="scientific">Plantactinospora soyae</name>
    <dbReference type="NCBI Taxonomy" id="1544732"/>
    <lineage>
        <taxon>Bacteria</taxon>
        <taxon>Bacillati</taxon>
        <taxon>Actinomycetota</taxon>
        <taxon>Actinomycetes</taxon>
        <taxon>Micromonosporales</taxon>
        <taxon>Micromonosporaceae</taxon>
        <taxon>Plantactinospora</taxon>
    </lineage>
</organism>
<keyword evidence="2" id="KW-1133">Transmembrane helix</keyword>
<dbReference type="AlphaFoldDB" id="A0A927QXQ9"/>
<reference evidence="3" key="1">
    <citation type="submission" date="2020-10" db="EMBL/GenBank/DDBJ databases">
        <title>Sequencing the genomes of 1000 actinobacteria strains.</title>
        <authorList>
            <person name="Klenk H.-P."/>
        </authorList>
    </citation>
    <scope>NUCLEOTIDE SEQUENCE</scope>
    <source>
        <strain evidence="3">DSM 46832</strain>
    </source>
</reference>
<dbReference type="Proteomes" id="UP000649753">
    <property type="component" value="Unassembled WGS sequence"/>
</dbReference>
<proteinExistence type="predicted"/>
<evidence type="ECO:0000256" key="1">
    <source>
        <dbReference type="SAM" id="MobiDB-lite"/>
    </source>
</evidence>
<accession>A0A927QXQ9</accession>